<dbReference type="InterPro" id="IPR007197">
    <property type="entry name" value="rSAM"/>
</dbReference>
<evidence type="ECO:0000256" key="5">
    <source>
        <dbReference type="ARBA" id="ARBA00023004"/>
    </source>
</evidence>
<dbReference type="PANTHER" id="PTHR30352">
    <property type="entry name" value="PYRUVATE FORMATE-LYASE-ACTIVATING ENZYME"/>
    <property type="match status" value="1"/>
</dbReference>
<dbReference type="GO" id="GO:0046872">
    <property type="term" value="F:metal ion binding"/>
    <property type="evidence" value="ECO:0007669"/>
    <property type="project" value="UniProtKB-KW"/>
</dbReference>
<keyword evidence="3" id="KW-0949">S-adenosyl-L-methionine</keyword>
<dbReference type="Pfam" id="PF04055">
    <property type="entry name" value="Radical_SAM"/>
    <property type="match status" value="1"/>
</dbReference>
<dbReference type="InterPro" id="IPR013785">
    <property type="entry name" value="Aldolase_TIM"/>
</dbReference>
<dbReference type="InterPro" id="IPR027596">
    <property type="entry name" value="AmmeMemoSam_rS"/>
</dbReference>
<dbReference type="SFLD" id="SFLDS00029">
    <property type="entry name" value="Radical_SAM"/>
    <property type="match status" value="1"/>
</dbReference>
<dbReference type="InterPro" id="IPR016431">
    <property type="entry name" value="Pyrv-formate_lyase-activ_prd"/>
</dbReference>
<gene>
    <name evidence="8" type="ORF">B1B_12829</name>
</gene>
<evidence type="ECO:0000313" key="8">
    <source>
        <dbReference type="EMBL" id="EQD45920.1"/>
    </source>
</evidence>
<reference evidence="8" key="2">
    <citation type="journal article" date="2014" name="ISME J.">
        <title>Microbial stratification in low pH oxic and suboxic macroscopic growths along an acid mine drainage.</title>
        <authorList>
            <person name="Mendez-Garcia C."/>
            <person name="Mesa V."/>
            <person name="Sprenger R.R."/>
            <person name="Richter M."/>
            <person name="Diez M.S."/>
            <person name="Solano J."/>
            <person name="Bargiela R."/>
            <person name="Golyshina O.V."/>
            <person name="Manteca A."/>
            <person name="Ramos J.L."/>
            <person name="Gallego J.R."/>
            <person name="Llorente I."/>
            <person name="Martins Dos Santos V.A."/>
            <person name="Jensen O.N."/>
            <person name="Pelaez A.I."/>
            <person name="Sanchez J."/>
            <person name="Ferrer M."/>
        </authorList>
    </citation>
    <scope>NUCLEOTIDE SEQUENCE</scope>
</reference>
<evidence type="ECO:0000256" key="6">
    <source>
        <dbReference type="ARBA" id="ARBA00023014"/>
    </source>
</evidence>
<dbReference type="PIRSF" id="PIRSF004869">
    <property type="entry name" value="PflX_prd"/>
    <property type="match status" value="1"/>
</dbReference>
<organism evidence="8">
    <name type="scientific">mine drainage metagenome</name>
    <dbReference type="NCBI Taxonomy" id="410659"/>
    <lineage>
        <taxon>unclassified sequences</taxon>
        <taxon>metagenomes</taxon>
        <taxon>ecological metagenomes</taxon>
    </lineage>
</organism>
<keyword evidence="5" id="KW-0408">Iron</keyword>
<dbReference type="InterPro" id="IPR034457">
    <property type="entry name" value="Organic_radical-activating"/>
</dbReference>
<dbReference type="CDD" id="cd01335">
    <property type="entry name" value="Radical_SAM"/>
    <property type="match status" value="1"/>
</dbReference>
<dbReference type="PROSITE" id="PS51918">
    <property type="entry name" value="RADICAL_SAM"/>
    <property type="match status" value="1"/>
</dbReference>
<evidence type="ECO:0000256" key="4">
    <source>
        <dbReference type="ARBA" id="ARBA00022723"/>
    </source>
</evidence>
<accession>T1AV32</accession>
<evidence type="ECO:0000256" key="2">
    <source>
        <dbReference type="ARBA" id="ARBA00022485"/>
    </source>
</evidence>
<keyword evidence="4" id="KW-0479">Metal-binding</keyword>
<dbReference type="AlphaFoldDB" id="T1AV32"/>
<protein>
    <submittedName>
        <fullName evidence="8">Radical SAM domain-containing protein</fullName>
    </submittedName>
</protein>
<feature type="domain" description="Radical SAM core" evidence="7">
    <location>
        <begin position="68"/>
        <end position="284"/>
    </location>
</feature>
<dbReference type="EMBL" id="AUZY01008428">
    <property type="protein sequence ID" value="EQD45920.1"/>
    <property type="molecule type" value="Genomic_DNA"/>
</dbReference>
<reference evidence="8" key="1">
    <citation type="submission" date="2013-08" db="EMBL/GenBank/DDBJ databases">
        <authorList>
            <person name="Mendez C."/>
            <person name="Richter M."/>
            <person name="Ferrer M."/>
            <person name="Sanchez J."/>
        </authorList>
    </citation>
    <scope>NUCLEOTIDE SEQUENCE</scope>
</reference>
<evidence type="ECO:0000256" key="3">
    <source>
        <dbReference type="ARBA" id="ARBA00022691"/>
    </source>
</evidence>
<comment type="caution">
    <text evidence="8">The sequence shown here is derived from an EMBL/GenBank/DDBJ whole genome shotgun (WGS) entry which is preliminary data.</text>
</comment>
<dbReference type="Gene3D" id="3.20.20.70">
    <property type="entry name" value="Aldolase class I"/>
    <property type="match status" value="1"/>
</dbReference>
<dbReference type="InterPro" id="IPR058240">
    <property type="entry name" value="rSAM_sf"/>
</dbReference>
<keyword evidence="6" id="KW-0411">Iron-sulfur</keyword>
<evidence type="ECO:0000259" key="7">
    <source>
        <dbReference type="PROSITE" id="PS51918"/>
    </source>
</evidence>
<dbReference type="NCBIfam" id="TIGR04337">
    <property type="entry name" value="AmmeMemoSam_rS"/>
    <property type="match status" value="1"/>
</dbReference>
<dbReference type="SUPFAM" id="SSF102114">
    <property type="entry name" value="Radical SAM enzymes"/>
    <property type="match status" value="1"/>
</dbReference>
<dbReference type="GO" id="GO:0003824">
    <property type="term" value="F:catalytic activity"/>
    <property type="evidence" value="ECO:0007669"/>
    <property type="project" value="InterPro"/>
</dbReference>
<keyword evidence="2" id="KW-0004">4Fe-4S</keyword>
<proteinExistence type="predicted"/>
<name>T1AV32_9ZZZZ</name>
<sequence length="352" mass="39368">MAHLATLFEPLPDRKVRCTACARYCVIPEGSHGFCFVRKNEAGRLVLLSYGRAAAIQVDPIEKKPLSHYRPGTRVLGIGTAGCNWRCQYCQNAEISQERDIVGRGLSPREAVKLAERFDCRGITFTYNEPTIFIEYALDIVREARQAGLFANFVTNGYMSPEAVRAIGPHLDAVSVDFKASGEAGFMRKYVAAKGDEPILETMEGLARHGVHVEVTNLIVPRVGDSPEALRRLAREVRDRVGPDTPFHLLRFHPDYKMMDIPSTPVATLEALHAVAVEEGLHYVYLGNLWGHPLEHTYCPRCHTIAVERYGFMIKSWDLDSENRCRACGEQIPIVGRPPDDYVPTFAMPVVT</sequence>
<evidence type="ECO:0000256" key="1">
    <source>
        <dbReference type="ARBA" id="ARBA00001966"/>
    </source>
</evidence>
<dbReference type="SFLD" id="SFLDG01101">
    <property type="entry name" value="Uncharacterised_Radical_SAM_Su"/>
    <property type="match status" value="1"/>
</dbReference>
<comment type="cofactor">
    <cofactor evidence="1">
        <name>[4Fe-4S] cluster</name>
        <dbReference type="ChEBI" id="CHEBI:49883"/>
    </cofactor>
</comment>
<dbReference type="GO" id="GO:0051539">
    <property type="term" value="F:4 iron, 4 sulfur cluster binding"/>
    <property type="evidence" value="ECO:0007669"/>
    <property type="project" value="UniProtKB-KW"/>
</dbReference>
<dbReference type="PANTHER" id="PTHR30352:SF5">
    <property type="entry name" value="PYRUVATE FORMATE-LYASE 1-ACTIVATING ENZYME"/>
    <property type="match status" value="1"/>
</dbReference>